<reference evidence="5" key="1">
    <citation type="submission" date="2022-06" db="EMBL/GenBank/DDBJ databases">
        <title>Complete genome sequences of two strains of the flax pathogen Septoria linicola.</title>
        <authorList>
            <person name="Lapalu N."/>
            <person name="Simon A."/>
            <person name="Demenou B."/>
            <person name="Paumier D."/>
            <person name="Guillot M.-P."/>
            <person name="Gout L."/>
            <person name="Valade R."/>
        </authorList>
    </citation>
    <scope>NUCLEOTIDE SEQUENCE</scope>
    <source>
        <strain evidence="5">SE15195</strain>
    </source>
</reference>
<dbReference type="OrthoDB" id="2152029at2759"/>
<evidence type="ECO:0000259" key="4">
    <source>
        <dbReference type="Pfam" id="PF07859"/>
    </source>
</evidence>
<comment type="similarity">
    <text evidence="1">Belongs to the 'GDXG' lipolytic enzyme family.</text>
</comment>
<evidence type="ECO:0000313" key="5">
    <source>
        <dbReference type="EMBL" id="USW54442.1"/>
    </source>
</evidence>
<feature type="active site" evidence="3">
    <location>
        <position position="184"/>
    </location>
</feature>
<dbReference type="SUPFAM" id="SSF53474">
    <property type="entry name" value="alpha/beta-Hydrolases"/>
    <property type="match status" value="1"/>
</dbReference>
<gene>
    <name evidence="5" type="ORF">Slin15195_G077610</name>
</gene>
<dbReference type="GO" id="GO:0016787">
    <property type="term" value="F:hydrolase activity"/>
    <property type="evidence" value="ECO:0007669"/>
    <property type="project" value="UniProtKB-KW"/>
</dbReference>
<accession>A0A9Q9ARK0</accession>
<dbReference type="AlphaFoldDB" id="A0A9Q9ARK0"/>
<evidence type="ECO:0000256" key="3">
    <source>
        <dbReference type="PROSITE-ProRule" id="PRU10038"/>
    </source>
</evidence>
<dbReference type="PANTHER" id="PTHR48081">
    <property type="entry name" value="AB HYDROLASE SUPERFAMILY PROTEIN C4A8.06C"/>
    <property type="match status" value="1"/>
</dbReference>
<dbReference type="EMBL" id="CP099423">
    <property type="protein sequence ID" value="USW54442.1"/>
    <property type="molecule type" value="Genomic_DNA"/>
</dbReference>
<evidence type="ECO:0000256" key="1">
    <source>
        <dbReference type="ARBA" id="ARBA00010515"/>
    </source>
</evidence>
<proteinExistence type="inferred from homology"/>
<evidence type="ECO:0000256" key="2">
    <source>
        <dbReference type="ARBA" id="ARBA00022801"/>
    </source>
</evidence>
<dbReference type="InterPro" id="IPR050300">
    <property type="entry name" value="GDXG_lipolytic_enzyme"/>
</dbReference>
<sequence>MISTNIVTATRALFNSLTDASVYKPYNWPFKRIFVVKSIRELGPRQEAPYGQSLSPTTGDAVRVACEQQKWPLQSQLLSPGASYADATLHEIKIESSSSPPSRKRALLFFHGGGYRAAMARAGHMLACHSYAKTLEASHLIVLEYSLSPGQTYPTQLAQAISSLAKLIVDFDFKPEEIVLAGDSAGGTLVFALLAHLIQPHPGCSVIPQMQGKQLKAALCISPWVTMKYNSASCQENEEIDMLTKERMELFTKSFKPSEGHVWADMLTGDMSLWSQIPVKHILLTAGALEILGKMWLLWTQD</sequence>
<name>A0A9Q9ARK0_9PEZI</name>
<dbReference type="PROSITE" id="PS01174">
    <property type="entry name" value="LIPASE_GDXG_SER"/>
    <property type="match status" value="1"/>
</dbReference>
<dbReference type="InterPro" id="IPR013094">
    <property type="entry name" value="AB_hydrolase_3"/>
</dbReference>
<dbReference type="Gene3D" id="3.40.50.1820">
    <property type="entry name" value="alpha/beta hydrolase"/>
    <property type="match status" value="1"/>
</dbReference>
<evidence type="ECO:0000313" key="6">
    <source>
        <dbReference type="Proteomes" id="UP001056384"/>
    </source>
</evidence>
<dbReference type="PANTHER" id="PTHR48081:SF18">
    <property type="entry name" value="ALPHA_BETA HYDROLASE FOLD-3 DOMAIN-CONTAINING PROTEIN"/>
    <property type="match status" value="1"/>
</dbReference>
<keyword evidence="6" id="KW-1185">Reference proteome</keyword>
<keyword evidence="2 5" id="KW-0378">Hydrolase</keyword>
<dbReference type="InterPro" id="IPR029058">
    <property type="entry name" value="AB_hydrolase_fold"/>
</dbReference>
<feature type="domain" description="Alpha/beta hydrolase fold-3" evidence="4">
    <location>
        <begin position="107"/>
        <end position="269"/>
    </location>
</feature>
<organism evidence="5 6">
    <name type="scientific">Septoria linicola</name>
    <dbReference type="NCBI Taxonomy" id="215465"/>
    <lineage>
        <taxon>Eukaryota</taxon>
        <taxon>Fungi</taxon>
        <taxon>Dikarya</taxon>
        <taxon>Ascomycota</taxon>
        <taxon>Pezizomycotina</taxon>
        <taxon>Dothideomycetes</taxon>
        <taxon>Dothideomycetidae</taxon>
        <taxon>Mycosphaerellales</taxon>
        <taxon>Mycosphaerellaceae</taxon>
        <taxon>Septoria</taxon>
    </lineage>
</organism>
<protein>
    <submittedName>
        <fullName evidence="5">Alpha/beta hydrolase-3, lipase, GDXG serine active</fullName>
    </submittedName>
</protein>
<dbReference type="InterPro" id="IPR033140">
    <property type="entry name" value="Lipase_GDXG_put_SER_AS"/>
</dbReference>
<dbReference type="Proteomes" id="UP001056384">
    <property type="component" value="Chromosome 6"/>
</dbReference>
<dbReference type="Pfam" id="PF07859">
    <property type="entry name" value="Abhydrolase_3"/>
    <property type="match status" value="1"/>
</dbReference>